<dbReference type="PANTHER" id="PTHR43875:SF1">
    <property type="entry name" value="OSMOPROTECTIVE COMPOUNDS UPTAKE ATP-BINDING PROTEIN GGTA"/>
    <property type="match status" value="1"/>
</dbReference>
<dbReference type="AlphaFoldDB" id="A0A5N1GJZ0"/>
<evidence type="ECO:0000313" key="5">
    <source>
        <dbReference type="EMBL" id="KAA9301307.1"/>
    </source>
</evidence>
<evidence type="ECO:0000256" key="1">
    <source>
        <dbReference type="ARBA" id="ARBA00022448"/>
    </source>
</evidence>
<dbReference type="NCBIfam" id="NF008653">
    <property type="entry name" value="PRK11650.1"/>
    <property type="match status" value="1"/>
</dbReference>
<gene>
    <name evidence="5" type="ORF">F6I03_05405</name>
</gene>
<dbReference type="InterPro" id="IPR012340">
    <property type="entry name" value="NA-bd_OB-fold"/>
</dbReference>
<dbReference type="GO" id="GO:0140359">
    <property type="term" value="F:ABC-type transporter activity"/>
    <property type="evidence" value="ECO:0007669"/>
    <property type="project" value="InterPro"/>
</dbReference>
<accession>A0A5N1GJZ0</accession>
<feature type="domain" description="ABC transporter" evidence="4">
    <location>
        <begin position="4"/>
        <end position="235"/>
    </location>
</feature>
<dbReference type="InterPro" id="IPR027417">
    <property type="entry name" value="P-loop_NTPase"/>
</dbReference>
<dbReference type="GO" id="GO:0055052">
    <property type="term" value="C:ATP-binding cassette (ABC) transporter complex, substrate-binding subunit-containing"/>
    <property type="evidence" value="ECO:0007669"/>
    <property type="project" value="TreeGrafter"/>
</dbReference>
<dbReference type="Pfam" id="PF00005">
    <property type="entry name" value="ABC_tran"/>
    <property type="match status" value="1"/>
</dbReference>
<evidence type="ECO:0000313" key="6">
    <source>
        <dbReference type="Proteomes" id="UP000327148"/>
    </source>
</evidence>
<comment type="caution">
    <text evidence="5">The sequence shown here is derived from an EMBL/GenBank/DDBJ whole genome shotgun (WGS) entry which is preliminary data.</text>
</comment>
<dbReference type="GO" id="GO:0008643">
    <property type="term" value="P:carbohydrate transport"/>
    <property type="evidence" value="ECO:0007669"/>
    <property type="project" value="InterPro"/>
</dbReference>
<dbReference type="Proteomes" id="UP000327148">
    <property type="component" value="Unassembled WGS sequence"/>
</dbReference>
<dbReference type="PROSITE" id="PS50893">
    <property type="entry name" value="ABC_TRANSPORTER_2"/>
    <property type="match status" value="1"/>
</dbReference>
<dbReference type="FunFam" id="3.40.50.300:FF:000042">
    <property type="entry name" value="Maltose/maltodextrin ABC transporter, ATP-binding protein"/>
    <property type="match status" value="1"/>
</dbReference>
<dbReference type="InterPro" id="IPR003593">
    <property type="entry name" value="AAA+_ATPase"/>
</dbReference>
<dbReference type="Gene3D" id="2.40.50.100">
    <property type="match status" value="1"/>
</dbReference>
<evidence type="ECO:0000259" key="4">
    <source>
        <dbReference type="PROSITE" id="PS50893"/>
    </source>
</evidence>
<dbReference type="Gene3D" id="3.40.50.300">
    <property type="entry name" value="P-loop containing nucleotide triphosphate hydrolases"/>
    <property type="match status" value="1"/>
</dbReference>
<sequence>MANVEFRGLTKLYDGGSRAVSDFNLKIADGEFVVLVGPSGCGKSTLMRMLAGLEEVTEGEIRIDGQVVNEVDPKDRNVAMVFQNYALYPHLNVRDNLAFSLTLRKLPKEIIAERVEAVAEKLALSDYLNRKPAQLSGGQRQRVALGRAIVRKPNIFLLDEPLSNLDAKLRVQMRYEISHLQKELGATMLYVTHDQTEAMTMGDRIVVMREGKIQQIGSPEELYQHPANCFVAEFLGSPQINIIPCDLDEQSMTLWGQTYRLSSQLGKGPCLLGIRPENLELIPGTTHRLTLIENLGSEYYLYLEAAEGHVRVKTTDQSRLELGKNYSVRVKDPSRLSYFDPQSKESLL</sequence>
<dbReference type="SUPFAM" id="SSF50331">
    <property type="entry name" value="MOP-like"/>
    <property type="match status" value="1"/>
</dbReference>
<dbReference type="GO" id="GO:0016887">
    <property type="term" value="F:ATP hydrolysis activity"/>
    <property type="evidence" value="ECO:0007669"/>
    <property type="project" value="InterPro"/>
</dbReference>
<dbReference type="OrthoDB" id="9790614at2"/>
<dbReference type="SUPFAM" id="SSF52540">
    <property type="entry name" value="P-loop containing nucleoside triphosphate hydrolases"/>
    <property type="match status" value="1"/>
</dbReference>
<dbReference type="GO" id="GO:0005524">
    <property type="term" value="F:ATP binding"/>
    <property type="evidence" value="ECO:0007669"/>
    <property type="project" value="UniProtKB-KW"/>
</dbReference>
<keyword evidence="2" id="KW-0547">Nucleotide-binding</keyword>
<keyword evidence="1" id="KW-0813">Transport</keyword>
<dbReference type="PROSITE" id="PS00211">
    <property type="entry name" value="ABC_TRANSPORTER_1"/>
    <property type="match status" value="1"/>
</dbReference>
<dbReference type="CDD" id="cd03301">
    <property type="entry name" value="ABC_MalK_N"/>
    <property type="match status" value="1"/>
</dbReference>
<keyword evidence="3 5" id="KW-0067">ATP-binding</keyword>
<name>A0A5N1GJZ0_9LACT</name>
<organism evidence="5 6">
    <name type="scientific">Aerococcus sanguinicola</name>
    <dbReference type="NCBI Taxonomy" id="119206"/>
    <lineage>
        <taxon>Bacteria</taxon>
        <taxon>Bacillati</taxon>
        <taxon>Bacillota</taxon>
        <taxon>Bacilli</taxon>
        <taxon>Lactobacillales</taxon>
        <taxon>Aerococcaceae</taxon>
        <taxon>Aerococcus</taxon>
    </lineage>
</organism>
<dbReference type="Gene3D" id="2.40.50.140">
    <property type="entry name" value="Nucleic acid-binding proteins"/>
    <property type="match status" value="1"/>
</dbReference>
<evidence type="ECO:0000256" key="2">
    <source>
        <dbReference type="ARBA" id="ARBA00022741"/>
    </source>
</evidence>
<reference evidence="5 6" key="1">
    <citation type="submission" date="2019-09" db="EMBL/GenBank/DDBJ databases">
        <title>Draft genome sequence assemblies of isolates from the urinary tract.</title>
        <authorList>
            <person name="Mores C.R."/>
            <person name="Putonti C."/>
            <person name="Wolfe A.J."/>
        </authorList>
    </citation>
    <scope>NUCLEOTIDE SEQUENCE [LARGE SCALE GENOMIC DNA]</scope>
    <source>
        <strain evidence="5 6">UMB623</strain>
    </source>
</reference>
<dbReference type="InterPro" id="IPR015855">
    <property type="entry name" value="ABC_transpr_MalK-like"/>
</dbReference>
<protein>
    <submittedName>
        <fullName evidence="5">ABC transporter ATP-binding protein</fullName>
    </submittedName>
</protein>
<dbReference type="InterPro" id="IPR008995">
    <property type="entry name" value="Mo/tungstate-bd_C_term_dom"/>
</dbReference>
<proteinExistence type="predicted"/>
<dbReference type="PANTHER" id="PTHR43875">
    <property type="entry name" value="MALTODEXTRIN IMPORT ATP-BINDING PROTEIN MSMX"/>
    <property type="match status" value="1"/>
</dbReference>
<dbReference type="InterPro" id="IPR003439">
    <property type="entry name" value="ABC_transporter-like_ATP-bd"/>
</dbReference>
<dbReference type="SMART" id="SM00382">
    <property type="entry name" value="AAA"/>
    <property type="match status" value="1"/>
</dbReference>
<dbReference type="InterPro" id="IPR047641">
    <property type="entry name" value="ABC_transpr_MalK/UgpC-like"/>
</dbReference>
<dbReference type="EMBL" id="VYWO01000002">
    <property type="protein sequence ID" value="KAA9301307.1"/>
    <property type="molecule type" value="Genomic_DNA"/>
</dbReference>
<evidence type="ECO:0000256" key="3">
    <source>
        <dbReference type="ARBA" id="ARBA00022840"/>
    </source>
</evidence>
<dbReference type="InterPro" id="IPR017871">
    <property type="entry name" value="ABC_transporter-like_CS"/>
</dbReference>
<dbReference type="RefSeq" id="WP_070430467.1">
    <property type="nucleotide sequence ID" value="NZ_VYWO01000002.1"/>
</dbReference>